<feature type="region of interest" description="Disordered" evidence="1">
    <location>
        <begin position="1"/>
        <end position="24"/>
    </location>
</feature>
<organism evidence="4 5">
    <name type="scientific">Toxocara canis</name>
    <name type="common">Canine roundworm</name>
    <dbReference type="NCBI Taxonomy" id="6265"/>
    <lineage>
        <taxon>Eukaryota</taxon>
        <taxon>Metazoa</taxon>
        <taxon>Ecdysozoa</taxon>
        <taxon>Nematoda</taxon>
        <taxon>Chromadorea</taxon>
        <taxon>Rhabditida</taxon>
        <taxon>Spirurina</taxon>
        <taxon>Ascaridomorpha</taxon>
        <taxon>Ascaridoidea</taxon>
        <taxon>Toxocaridae</taxon>
        <taxon>Toxocara</taxon>
    </lineage>
</organism>
<reference evidence="2 4" key="2">
    <citation type="submission" date="2018-11" db="EMBL/GenBank/DDBJ databases">
        <authorList>
            <consortium name="Pathogen Informatics"/>
        </authorList>
    </citation>
    <scope>NUCLEOTIDE SEQUENCE [LARGE SCALE GENOMIC DNA]</scope>
</reference>
<evidence type="ECO:0000313" key="3">
    <source>
        <dbReference type="EMBL" id="VDM31837.1"/>
    </source>
</evidence>
<dbReference type="EMBL" id="UYWY01008734">
    <property type="protein sequence ID" value="VDM31837.1"/>
    <property type="molecule type" value="Genomic_DNA"/>
</dbReference>
<evidence type="ECO:0000313" key="4">
    <source>
        <dbReference type="Proteomes" id="UP000050794"/>
    </source>
</evidence>
<evidence type="ECO:0000313" key="5">
    <source>
        <dbReference type="WBParaSite" id="TCNE_0000343301-mRNA-1"/>
    </source>
</evidence>
<accession>A0A183U4L3</accession>
<keyword evidence="4" id="KW-1185">Reference proteome</keyword>
<dbReference type="EMBL" id="UYWY01004388">
    <property type="protein sequence ID" value="VDM29150.1"/>
    <property type="molecule type" value="Genomic_DNA"/>
</dbReference>
<proteinExistence type="predicted"/>
<dbReference type="Proteomes" id="UP000050794">
    <property type="component" value="Unassembled WGS sequence"/>
</dbReference>
<dbReference type="AlphaFoldDB" id="A0A183U4L3"/>
<name>A0A183U4L3_TOXCA</name>
<sequence length="101" mass="12001">MSKSLTDETRNAEGDKDNKETLRQRHRELVEEYFQHCADFRHPKLQFGHRDQTWQDRYYYEYHQYLCKGIRRALAHPGSFSLDCEAGSVHTPANQQATGIW</sequence>
<gene>
    <name evidence="2" type="ORF">TCNE_LOCUS3433</name>
    <name evidence="3" type="ORF">TCNE_LOCUS4708</name>
</gene>
<dbReference type="WBParaSite" id="TCNE_0000343301-mRNA-1">
    <property type="protein sequence ID" value="TCNE_0000343301-mRNA-1"/>
    <property type="gene ID" value="TCNE_0000343301"/>
</dbReference>
<evidence type="ECO:0000313" key="2">
    <source>
        <dbReference type="EMBL" id="VDM29150.1"/>
    </source>
</evidence>
<evidence type="ECO:0000256" key="1">
    <source>
        <dbReference type="SAM" id="MobiDB-lite"/>
    </source>
</evidence>
<dbReference type="WBParaSite" id="TCNE_0000470901-mRNA-1">
    <property type="protein sequence ID" value="TCNE_0000470901-mRNA-1"/>
    <property type="gene ID" value="TCNE_0000470901"/>
</dbReference>
<protein>
    <submittedName>
        <fullName evidence="5 6">NADH dehydrogenase [ubiquinone] 1 beta subcomplex subunit 10</fullName>
    </submittedName>
</protein>
<reference evidence="5 6" key="1">
    <citation type="submission" date="2016-06" db="UniProtKB">
        <authorList>
            <consortium name="WormBaseParasite"/>
        </authorList>
    </citation>
    <scope>IDENTIFICATION</scope>
</reference>
<evidence type="ECO:0000313" key="6">
    <source>
        <dbReference type="WBParaSite" id="TCNE_0000470901-mRNA-1"/>
    </source>
</evidence>